<organism evidence="1 2">
    <name type="scientific">Streptomyces ipomoeae</name>
    <dbReference type="NCBI Taxonomy" id="103232"/>
    <lineage>
        <taxon>Bacteria</taxon>
        <taxon>Bacillati</taxon>
        <taxon>Actinomycetota</taxon>
        <taxon>Actinomycetes</taxon>
        <taxon>Kitasatosporales</taxon>
        <taxon>Streptomycetaceae</taxon>
        <taxon>Streptomyces</taxon>
    </lineage>
</organism>
<dbReference type="AlphaFoldDB" id="A0A540Q6X9"/>
<gene>
    <name evidence="1" type="ORF">Sipo8835_22720</name>
</gene>
<sequence>MRRPGPEAATLSAECALAGRRGHEDQHAQCRQIVDVPLPGASGMLLISRCLCACHRSVVDGGAR</sequence>
<proteinExistence type="predicted"/>
<comment type="caution">
    <text evidence="1">The sequence shown here is derived from an EMBL/GenBank/DDBJ whole genome shotgun (WGS) entry which is preliminary data.</text>
</comment>
<protein>
    <submittedName>
        <fullName evidence="1">Uncharacterized protein</fullName>
    </submittedName>
</protein>
<dbReference type="EMBL" id="SPAZ01000186">
    <property type="protein sequence ID" value="TQE31047.1"/>
    <property type="molecule type" value="Genomic_DNA"/>
</dbReference>
<name>A0A540Q6X9_9ACTN</name>
<dbReference type="GeneID" id="301697282"/>
<dbReference type="RefSeq" id="WP_048820236.1">
    <property type="nucleotide sequence ID" value="NZ_CP182305.1"/>
</dbReference>
<accession>A0A540Q6X9</accession>
<evidence type="ECO:0000313" key="2">
    <source>
        <dbReference type="Proteomes" id="UP000318720"/>
    </source>
</evidence>
<reference evidence="1 2" key="1">
    <citation type="submission" date="2019-03" db="EMBL/GenBank/DDBJ databases">
        <title>Comparative genomic analyses of the sweetpotato soil rot pathogen, Streptomyces ipomoeae.</title>
        <authorList>
            <person name="Ruschel Soares N."/>
            <person name="Badger J.H."/>
            <person name="Huguet-Tapia J.C."/>
            <person name="Clark C.A."/>
            <person name="Pettis G.S."/>
        </authorList>
    </citation>
    <scope>NUCLEOTIDE SEQUENCE [LARGE SCALE GENOMIC DNA]</scope>
    <source>
        <strain evidence="1 2">88-35</strain>
    </source>
</reference>
<dbReference type="Proteomes" id="UP000318720">
    <property type="component" value="Unassembled WGS sequence"/>
</dbReference>
<evidence type="ECO:0000313" key="1">
    <source>
        <dbReference type="EMBL" id="TQE31047.1"/>
    </source>
</evidence>